<organism evidence="1 2">
    <name type="scientific">Hanseniaspora guilliermondii</name>
    <dbReference type="NCBI Taxonomy" id="56406"/>
    <lineage>
        <taxon>Eukaryota</taxon>
        <taxon>Fungi</taxon>
        <taxon>Dikarya</taxon>
        <taxon>Ascomycota</taxon>
        <taxon>Saccharomycotina</taxon>
        <taxon>Saccharomycetes</taxon>
        <taxon>Saccharomycodales</taxon>
        <taxon>Saccharomycodaceae</taxon>
        <taxon>Hanseniaspora</taxon>
    </lineage>
</organism>
<accession>A0A1L0B4Q7</accession>
<evidence type="ECO:0000313" key="1">
    <source>
        <dbReference type="EMBL" id="SGZ41512.1"/>
    </source>
</evidence>
<sequence length="388" mass="46089">MGFIVPGKNNTKFLSNKSNVIVNENNILKALHYDQKTLRYRKKNIETQQKLVKNKNIHDIHPVIWKKIFLYLDISDIGNLPLFLKSQFNDIFAHDSYWRISYINFKLTEGNPLFFIQLYANEGYIEDYLNAVAKGGYHRVVSMPNMNNFFYDVKLNEKNTKMLTTFIAKYTDLYKENKNLKTFLWIYYPMFHLISNVSSNYMDFSWLCYTLDNICLMMFKNKNFEKFGQLVELLLDMSNNMQLMKSNNSYELFNANMDNKTEFCGSFIKYIILCMVKDKLYHFNEPELFAEFIKKLILFFSIDFINDSMIFDIDKPYDQEYNVVVGGIKKTLKDKSIWVCILRATINNNSRNEHEKQAYFGIYNLLIHKMHYNDESGSFKIPDVMSLL</sequence>
<name>A0A1L0B4Q7_9ASCO</name>
<gene>
    <name evidence="1" type="ORF">HGUI_03713</name>
</gene>
<dbReference type="EMBL" id="FQNF01000111">
    <property type="protein sequence ID" value="SGZ41512.1"/>
    <property type="molecule type" value="Genomic_DNA"/>
</dbReference>
<protein>
    <submittedName>
        <fullName evidence="1">Uncharacterized protein</fullName>
    </submittedName>
</protein>
<evidence type="ECO:0000313" key="2">
    <source>
        <dbReference type="Proteomes" id="UP000183365"/>
    </source>
</evidence>
<dbReference type="AlphaFoldDB" id="A0A1L0B4Q7"/>
<dbReference type="VEuPathDB" id="FungiDB:HGUI_03713"/>
<dbReference type="Proteomes" id="UP000183365">
    <property type="component" value="Unassembled WGS sequence"/>
</dbReference>
<keyword evidence="2" id="KW-1185">Reference proteome</keyword>
<proteinExistence type="predicted"/>
<dbReference type="OrthoDB" id="3972842at2759"/>
<reference evidence="2" key="1">
    <citation type="submission" date="2016-11" db="EMBL/GenBank/DDBJ databases">
        <authorList>
            <person name="Guldener U."/>
        </authorList>
    </citation>
    <scope>NUCLEOTIDE SEQUENCE [LARGE SCALE GENOMIC DNA]</scope>
</reference>